<accession>A0ABS2C089</accession>
<dbReference type="Proteomes" id="UP000745663">
    <property type="component" value="Unassembled WGS sequence"/>
</dbReference>
<protein>
    <submittedName>
        <fullName evidence="6">TonB family protein</fullName>
    </submittedName>
</protein>
<evidence type="ECO:0000256" key="3">
    <source>
        <dbReference type="ARBA" id="ARBA00022989"/>
    </source>
</evidence>
<dbReference type="InterPro" id="IPR006260">
    <property type="entry name" value="TonB/TolA_C"/>
</dbReference>
<keyword evidence="7" id="KW-1185">Reference proteome</keyword>
<comment type="subcellular location">
    <subcellularLocation>
        <location evidence="1">Membrane</location>
        <topology evidence="1">Single-pass membrane protein</topology>
    </subcellularLocation>
</comment>
<sequence>MSEKHLALLASTVSLVLATMSATALIMVNSVRSDLHAQRDAYLETSQKQTQMLEAQSQQIGQLQSVVAQLKSNQLAMLPLLDPERLLSGPDAGAETVEGDAPAAAPAPAPAPAAPPVLTPPEQANVVPTPPPASAVSSTKPTAQRVARPPQVIPATIAKPSVSTRPAAPTPPGVKVFPAADSRLVAPPPALETGAPQASTAHQDETILAALQTPTMGMKTHPVLEQVKAPAIVKTPSPTKRLENVDGILVERIIANWKRPASARNGMSVVIDIKMARDGGVRSATVVTSSGDKAFDKSATTAIKAVKKVPEMTQVSDSTYKQLYKERRVRFSPEDLSG</sequence>
<dbReference type="SUPFAM" id="SSF74653">
    <property type="entry name" value="TolA/TonB C-terminal domain"/>
    <property type="match status" value="1"/>
</dbReference>
<organism evidence="6 7">
    <name type="scientific">Pseudomonas arcuscaelestis</name>
    <dbReference type="NCBI Taxonomy" id="2710591"/>
    <lineage>
        <taxon>Bacteria</taxon>
        <taxon>Pseudomonadati</taxon>
        <taxon>Pseudomonadota</taxon>
        <taxon>Gammaproteobacteria</taxon>
        <taxon>Pseudomonadales</taxon>
        <taxon>Pseudomonadaceae</taxon>
        <taxon>Pseudomonas</taxon>
    </lineage>
</organism>
<reference evidence="6 7" key="1">
    <citation type="submission" date="2020-08" db="EMBL/GenBank/DDBJ databases">
        <title>Description of novel Pseudomonas species.</title>
        <authorList>
            <person name="Duman M."/>
            <person name="Mulet M."/>
            <person name="Altun S."/>
            <person name="Saticioglu I.B."/>
            <person name="Lalucat J."/>
            <person name="Garcia-Valdes E."/>
        </authorList>
    </citation>
    <scope>NUCLEOTIDE SEQUENCE [LARGE SCALE GENOMIC DNA]</scope>
    <source>
        <strain evidence="6 7">P66</strain>
    </source>
</reference>
<keyword evidence="4" id="KW-0472">Membrane</keyword>
<dbReference type="RefSeq" id="WP_203584998.1">
    <property type="nucleotide sequence ID" value="NZ_JACOPV010000009.1"/>
</dbReference>
<dbReference type="Gene3D" id="3.30.1150.10">
    <property type="match status" value="1"/>
</dbReference>
<feature type="region of interest" description="Disordered" evidence="5">
    <location>
        <begin position="86"/>
        <end position="148"/>
    </location>
</feature>
<evidence type="ECO:0000313" key="6">
    <source>
        <dbReference type="EMBL" id="MBM5459095.1"/>
    </source>
</evidence>
<dbReference type="EMBL" id="JACOPV010000009">
    <property type="protein sequence ID" value="MBM5459095.1"/>
    <property type="molecule type" value="Genomic_DNA"/>
</dbReference>
<evidence type="ECO:0000313" key="7">
    <source>
        <dbReference type="Proteomes" id="UP000745663"/>
    </source>
</evidence>
<name>A0ABS2C089_9PSED</name>
<feature type="compositionally biased region" description="Low complexity" evidence="5">
    <location>
        <begin position="134"/>
        <end position="143"/>
    </location>
</feature>
<dbReference type="Pfam" id="PF13103">
    <property type="entry name" value="TonB_2"/>
    <property type="match status" value="1"/>
</dbReference>
<evidence type="ECO:0000256" key="2">
    <source>
        <dbReference type="ARBA" id="ARBA00022692"/>
    </source>
</evidence>
<keyword evidence="2" id="KW-0812">Transmembrane</keyword>
<evidence type="ECO:0000256" key="5">
    <source>
        <dbReference type="SAM" id="MobiDB-lite"/>
    </source>
</evidence>
<proteinExistence type="predicted"/>
<evidence type="ECO:0000256" key="1">
    <source>
        <dbReference type="ARBA" id="ARBA00004167"/>
    </source>
</evidence>
<evidence type="ECO:0000256" key="4">
    <source>
        <dbReference type="ARBA" id="ARBA00023136"/>
    </source>
</evidence>
<feature type="compositionally biased region" description="Pro residues" evidence="5">
    <location>
        <begin position="105"/>
        <end position="119"/>
    </location>
</feature>
<gene>
    <name evidence="6" type="ORF">H8F21_16120</name>
</gene>
<comment type="caution">
    <text evidence="6">The sequence shown here is derived from an EMBL/GenBank/DDBJ whole genome shotgun (WGS) entry which is preliminary data.</text>
</comment>
<dbReference type="NCBIfam" id="TIGR01352">
    <property type="entry name" value="tonB_Cterm"/>
    <property type="match status" value="1"/>
</dbReference>
<keyword evidence="3" id="KW-1133">Transmembrane helix</keyword>